<dbReference type="InterPro" id="IPR012341">
    <property type="entry name" value="6hp_glycosidase-like_sf"/>
</dbReference>
<keyword evidence="2" id="KW-1185">Reference proteome</keyword>
<organism evidence="1 2">
    <name type="scientific">Brevibacillus parabrevis</name>
    <dbReference type="NCBI Taxonomy" id="54914"/>
    <lineage>
        <taxon>Bacteria</taxon>
        <taxon>Bacillati</taxon>
        <taxon>Bacillota</taxon>
        <taxon>Bacilli</taxon>
        <taxon>Bacillales</taxon>
        <taxon>Paenibacillaceae</taxon>
        <taxon>Brevibacillus</taxon>
    </lineage>
</organism>
<proteinExistence type="predicted"/>
<dbReference type="SUPFAM" id="SSF48208">
    <property type="entry name" value="Six-hairpin glycosidases"/>
    <property type="match status" value="1"/>
</dbReference>
<comment type="caution">
    <text evidence="1">The sequence shown here is derived from an EMBL/GenBank/DDBJ whole genome shotgun (WGS) entry which is preliminary data.</text>
</comment>
<dbReference type="AlphaFoldDB" id="A0A4Y3PLQ2"/>
<dbReference type="GO" id="GO:0005975">
    <property type="term" value="P:carbohydrate metabolic process"/>
    <property type="evidence" value="ECO:0007669"/>
    <property type="project" value="InterPro"/>
</dbReference>
<dbReference type="Proteomes" id="UP000316882">
    <property type="component" value="Unassembled WGS sequence"/>
</dbReference>
<accession>A0A4Y3PLQ2</accession>
<dbReference type="STRING" id="54914.AV540_00465"/>
<evidence type="ECO:0000313" key="2">
    <source>
        <dbReference type="Proteomes" id="UP000316882"/>
    </source>
</evidence>
<sequence>MLDEPRNALLAHQRDYLLSCQLPSGAFRLGPDRDQINPYFTNLALISLVRLQEREAVRRYLDWYLQHLSQNGYINDFRLDSGQEIDTGAADSEDSYHATYFSLVSEWVESCGDTSWLYANQEQLAYLFRGIARLQQKDGLTWAKHSFRVKYLMDNCEVAKGLDDASYLFALLGKEALAREASVRAVACKTGIANMYSRLRRSFAMYDRSHPGWRKWYPDVTSQAFPIVYGLCEPDIGAMLYQRMTKAFPRFDTFDTGDMYPWMVMGVCARMIGDEQRVRTMLDAATNLYIHGPRLPYWLIHEAGRFIELLLDDQEPGSS</sequence>
<protein>
    <submittedName>
        <fullName evidence="1">Uncharacterized protein</fullName>
    </submittedName>
</protein>
<evidence type="ECO:0000313" key="1">
    <source>
        <dbReference type="EMBL" id="GEB33765.1"/>
    </source>
</evidence>
<dbReference type="GeneID" id="87612954"/>
<name>A0A4Y3PLQ2_BREPA</name>
<dbReference type="EMBL" id="BJMH01000016">
    <property type="protein sequence ID" value="GEB33765.1"/>
    <property type="molecule type" value="Genomic_DNA"/>
</dbReference>
<reference evidence="1 2" key="1">
    <citation type="submission" date="2019-06" db="EMBL/GenBank/DDBJ databases">
        <title>Whole genome shotgun sequence of Brevibacillus parabrevis NBRC 12334.</title>
        <authorList>
            <person name="Hosoyama A."/>
            <person name="Uohara A."/>
            <person name="Ohji S."/>
            <person name="Ichikawa N."/>
        </authorList>
    </citation>
    <scope>NUCLEOTIDE SEQUENCE [LARGE SCALE GENOMIC DNA]</scope>
    <source>
        <strain evidence="1 2">NBRC 12334</strain>
    </source>
</reference>
<dbReference type="RefSeq" id="WP_122965381.1">
    <property type="nucleotide sequence ID" value="NZ_BJMH01000016.1"/>
</dbReference>
<dbReference type="Gene3D" id="1.50.10.10">
    <property type="match status" value="1"/>
</dbReference>
<dbReference type="InterPro" id="IPR008928">
    <property type="entry name" value="6-hairpin_glycosidase_sf"/>
</dbReference>
<gene>
    <name evidence="1" type="ORF">BPA01_33450</name>
</gene>